<reference evidence="1 2" key="1">
    <citation type="submission" date="2019-03" db="EMBL/GenBank/DDBJ databases">
        <title>Genomic Encyclopedia of Archaeal and Bacterial Type Strains, Phase II (KMG-II): from individual species to whole genera.</title>
        <authorList>
            <person name="Goeker M."/>
        </authorList>
    </citation>
    <scope>NUCLEOTIDE SEQUENCE [LARGE SCALE GENOMIC DNA]</scope>
    <source>
        <strain evidence="1 2">DSM 45499</strain>
    </source>
</reference>
<dbReference type="Proteomes" id="UP000294927">
    <property type="component" value="Unassembled WGS sequence"/>
</dbReference>
<evidence type="ECO:0000313" key="1">
    <source>
        <dbReference type="EMBL" id="TDV44930.1"/>
    </source>
</evidence>
<dbReference type="InterPro" id="IPR011051">
    <property type="entry name" value="RmlC_Cupin_sf"/>
</dbReference>
<gene>
    <name evidence="1" type="ORF">CLV71_113189</name>
</gene>
<proteinExistence type="predicted"/>
<accession>A0A4R7V789</accession>
<name>A0A4R7V789_9PSEU</name>
<evidence type="ECO:0008006" key="3">
    <source>
        <dbReference type="Google" id="ProtNLM"/>
    </source>
</evidence>
<organism evidence="1 2">
    <name type="scientific">Actinophytocola oryzae</name>
    <dbReference type="NCBI Taxonomy" id="502181"/>
    <lineage>
        <taxon>Bacteria</taxon>
        <taxon>Bacillati</taxon>
        <taxon>Actinomycetota</taxon>
        <taxon>Actinomycetes</taxon>
        <taxon>Pseudonocardiales</taxon>
        <taxon>Pseudonocardiaceae</taxon>
    </lineage>
</organism>
<dbReference type="EMBL" id="SOCP01000013">
    <property type="protein sequence ID" value="TDV44930.1"/>
    <property type="molecule type" value="Genomic_DNA"/>
</dbReference>
<evidence type="ECO:0000313" key="2">
    <source>
        <dbReference type="Proteomes" id="UP000294927"/>
    </source>
</evidence>
<sequence length="195" mass="21259">MAGLLLAGLGRCAPDRYAHREDLAMLTKPPTAIPFESIDPVLTPQGHRIRPLVDGRPDGNAPEISICAGGLDVPAGFIANAHWHTETDVIVLVYECGEEGALTLFGDNLEYEAVQHRGDLLPIQKGWAHTVVNLSLTTPIRAYEFRGNNTVVVDNPLLSHLQPTAALRGREYLVDLHGADAVERFDAARRTVTRV</sequence>
<dbReference type="InterPro" id="IPR014710">
    <property type="entry name" value="RmlC-like_jellyroll"/>
</dbReference>
<dbReference type="SUPFAM" id="SSF51182">
    <property type="entry name" value="RmlC-like cupins"/>
    <property type="match status" value="1"/>
</dbReference>
<protein>
    <recommendedName>
        <fullName evidence="3">Cupin domain-containing protein</fullName>
    </recommendedName>
</protein>
<comment type="caution">
    <text evidence="1">The sequence shown here is derived from an EMBL/GenBank/DDBJ whole genome shotgun (WGS) entry which is preliminary data.</text>
</comment>
<dbReference type="AlphaFoldDB" id="A0A4R7V789"/>
<dbReference type="Gene3D" id="2.60.120.10">
    <property type="entry name" value="Jelly Rolls"/>
    <property type="match status" value="1"/>
</dbReference>
<keyword evidence="2" id="KW-1185">Reference proteome</keyword>